<proteinExistence type="predicted"/>
<protein>
    <submittedName>
        <fullName evidence="3">Uncharacterized protein LOC103699504</fullName>
    </submittedName>
</protein>
<feature type="region of interest" description="Disordered" evidence="1">
    <location>
        <begin position="23"/>
        <end position="58"/>
    </location>
</feature>
<evidence type="ECO:0000256" key="1">
    <source>
        <dbReference type="SAM" id="MobiDB-lite"/>
    </source>
</evidence>
<gene>
    <name evidence="3" type="primary">LOC103699504</name>
</gene>
<evidence type="ECO:0000313" key="3">
    <source>
        <dbReference type="RefSeq" id="XP_038985115.1"/>
    </source>
</evidence>
<dbReference type="RefSeq" id="XP_038985115.1">
    <property type="nucleotide sequence ID" value="XM_039129187.1"/>
</dbReference>
<sequence>MSPGSDRSSTNCIFPRPARVVRGEPECVPAAPSSPPPRAPISFSEPPDRSPSPWRSRLGICRPMAPMKQAPSWGADSWPPLSESTWVSPKSSSSDTQGHPMLATYKYDKDKINFVDKPCTIVMRLQRWSVRNVNQTASPIVAKDVMLKWRHCENYLRS</sequence>
<feature type="compositionally biased region" description="Low complexity" evidence="1">
    <location>
        <begin position="40"/>
        <end position="57"/>
    </location>
</feature>
<reference evidence="2" key="1">
    <citation type="journal article" date="2019" name="Nat. Commun.">
        <title>Genome-wide association mapping of date palm fruit traits.</title>
        <authorList>
            <person name="Hazzouri K.M."/>
            <person name="Gros-Balthazard M."/>
            <person name="Flowers J.M."/>
            <person name="Copetti D."/>
            <person name="Lemansour A."/>
            <person name="Lebrun M."/>
            <person name="Masmoudi K."/>
            <person name="Ferrand S."/>
            <person name="Dhar M.I."/>
            <person name="Fresquez Z.A."/>
            <person name="Rosas U."/>
            <person name="Zhang J."/>
            <person name="Talag J."/>
            <person name="Lee S."/>
            <person name="Kudrna D."/>
            <person name="Powell R.F."/>
            <person name="Leitch I.J."/>
            <person name="Krueger R.R."/>
            <person name="Wing R.A."/>
            <person name="Amiri K.M.A."/>
            <person name="Purugganan M.D."/>
        </authorList>
    </citation>
    <scope>NUCLEOTIDE SEQUENCE [LARGE SCALE GENOMIC DNA]</scope>
    <source>
        <strain evidence="2">cv. Khalas</strain>
    </source>
</reference>
<keyword evidence="2" id="KW-1185">Reference proteome</keyword>
<evidence type="ECO:0000313" key="2">
    <source>
        <dbReference type="Proteomes" id="UP000228380"/>
    </source>
</evidence>
<dbReference type="Proteomes" id="UP000228380">
    <property type="component" value="Chromosome 8"/>
</dbReference>
<name>A0A8B9AFF7_PHODC</name>
<dbReference type="GeneID" id="103699504"/>
<dbReference type="KEGG" id="pda:103699504"/>
<organism evidence="2 3">
    <name type="scientific">Phoenix dactylifera</name>
    <name type="common">Date palm</name>
    <dbReference type="NCBI Taxonomy" id="42345"/>
    <lineage>
        <taxon>Eukaryota</taxon>
        <taxon>Viridiplantae</taxon>
        <taxon>Streptophyta</taxon>
        <taxon>Embryophyta</taxon>
        <taxon>Tracheophyta</taxon>
        <taxon>Spermatophyta</taxon>
        <taxon>Magnoliopsida</taxon>
        <taxon>Liliopsida</taxon>
        <taxon>Arecaceae</taxon>
        <taxon>Coryphoideae</taxon>
        <taxon>Phoeniceae</taxon>
        <taxon>Phoenix</taxon>
    </lineage>
</organism>
<reference evidence="3" key="2">
    <citation type="submission" date="2025-08" db="UniProtKB">
        <authorList>
            <consortium name="RefSeq"/>
        </authorList>
    </citation>
    <scope>IDENTIFICATION</scope>
    <source>
        <tissue evidence="3">Young leaves</tissue>
    </source>
</reference>
<accession>A0A8B9AFF7</accession>
<dbReference type="AlphaFoldDB" id="A0A8B9AFF7"/>